<dbReference type="Pfam" id="PF02632">
    <property type="entry name" value="BioY"/>
    <property type="match status" value="1"/>
</dbReference>
<comment type="caution">
    <text evidence="4">The sequence shown here is derived from an EMBL/GenBank/DDBJ whole genome shotgun (WGS) entry which is preliminary data.</text>
</comment>
<dbReference type="Gene3D" id="1.10.1760.20">
    <property type="match status" value="1"/>
</dbReference>
<comment type="similarity">
    <text evidence="1 2">Belongs to the BioY family.</text>
</comment>
<dbReference type="PANTHER" id="PTHR34295:SF1">
    <property type="entry name" value="BIOTIN TRANSPORTER BIOY"/>
    <property type="match status" value="1"/>
</dbReference>
<dbReference type="OMA" id="WFAEGTS"/>
<feature type="transmembrane region" description="Helical" evidence="3">
    <location>
        <begin position="91"/>
        <end position="112"/>
    </location>
</feature>
<keyword evidence="2" id="KW-0813">Transport</keyword>
<evidence type="ECO:0000256" key="1">
    <source>
        <dbReference type="ARBA" id="ARBA00010692"/>
    </source>
</evidence>
<feature type="transmembrane region" description="Helical" evidence="3">
    <location>
        <begin position="158"/>
        <end position="187"/>
    </location>
</feature>
<dbReference type="PANTHER" id="PTHR34295">
    <property type="entry name" value="BIOTIN TRANSPORTER BIOY"/>
    <property type="match status" value="1"/>
</dbReference>
<organism evidence="4 5">
    <name type="scientific">Saccharomonospora viridis</name>
    <dbReference type="NCBI Taxonomy" id="1852"/>
    <lineage>
        <taxon>Bacteria</taxon>
        <taxon>Bacillati</taxon>
        <taxon>Actinomycetota</taxon>
        <taxon>Actinomycetes</taxon>
        <taxon>Pseudonocardiales</taxon>
        <taxon>Pseudonocardiaceae</taxon>
        <taxon>Saccharomonospora</taxon>
    </lineage>
</organism>
<dbReference type="EMBL" id="JRZE01000006">
    <property type="protein sequence ID" value="KHF43390.1"/>
    <property type="molecule type" value="Genomic_DNA"/>
</dbReference>
<dbReference type="OrthoDB" id="1496139at2"/>
<keyword evidence="3" id="KW-0812">Transmembrane</keyword>
<feature type="transmembrane region" description="Helical" evidence="3">
    <location>
        <begin position="20"/>
        <end position="40"/>
    </location>
</feature>
<feature type="transmembrane region" description="Helical" evidence="3">
    <location>
        <begin position="124"/>
        <end position="146"/>
    </location>
</feature>
<evidence type="ECO:0000313" key="4">
    <source>
        <dbReference type="EMBL" id="KHF43390.1"/>
    </source>
</evidence>
<evidence type="ECO:0000256" key="3">
    <source>
        <dbReference type="SAM" id="Phobius"/>
    </source>
</evidence>
<feature type="transmembrane region" description="Helical" evidence="3">
    <location>
        <begin position="52"/>
        <end position="85"/>
    </location>
</feature>
<keyword evidence="2" id="KW-1003">Cell membrane</keyword>
<dbReference type="AlphaFoldDB" id="A0A837D732"/>
<dbReference type="PIRSF" id="PIRSF016661">
    <property type="entry name" value="BioY"/>
    <property type="match status" value="1"/>
</dbReference>
<evidence type="ECO:0000256" key="2">
    <source>
        <dbReference type="PIRNR" id="PIRNR016661"/>
    </source>
</evidence>
<evidence type="ECO:0000313" key="5">
    <source>
        <dbReference type="Proteomes" id="UP000030848"/>
    </source>
</evidence>
<dbReference type="Proteomes" id="UP000030848">
    <property type="component" value="Unassembled WGS sequence"/>
</dbReference>
<sequence>MTSIPLVPTLVPARGKVAELAIVASGVALIAVAAQVAIPLPFTPVPLTGQTFAVLLVGASFGALRGAVTLLAYLAVGFAGLPVFAEGNSGLGILTAPSAGYLLGMVAAAVLVGRASERGWDRSLPRAALTMIAGNLVIYAFGLTWLGVSLGAGVAETLMMGVVPFLIGDAIKIALATGTLPSAWWAVRKIKGLPERG</sequence>
<proteinExistence type="inferred from homology"/>
<name>A0A837D732_9PSEU</name>
<comment type="subcellular location">
    <subcellularLocation>
        <location evidence="2">Cell membrane</location>
        <topology evidence="2">Multi-pass membrane protein</topology>
    </subcellularLocation>
</comment>
<keyword evidence="3" id="KW-1133">Transmembrane helix</keyword>
<keyword evidence="2 3" id="KW-0472">Membrane</keyword>
<protein>
    <recommendedName>
        <fullName evidence="2">Biotin transporter</fullName>
    </recommendedName>
</protein>
<dbReference type="InterPro" id="IPR003784">
    <property type="entry name" value="BioY"/>
</dbReference>
<reference evidence="4 5" key="1">
    <citation type="submission" date="2014-10" db="EMBL/GenBank/DDBJ databases">
        <title>Genome sequence of Micropolyspora internatus JCM3315.</title>
        <authorList>
            <person name="Shin S.-K."/>
            <person name="Yi H."/>
        </authorList>
    </citation>
    <scope>NUCLEOTIDE SEQUENCE [LARGE SCALE GENOMIC DNA]</scope>
    <source>
        <strain evidence="4 5">JCM 3315</strain>
    </source>
</reference>
<dbReference type="GO" id="GO:0015225">
    <property type="term" value="F:biotin transmembrane transporter activity"/>
    <property type="evidence" value="ECO:0007669"/>
    <property type="project" value="UniProtKB-UniRule"/>
</dbReference>
<accession>A0A837D732</accession>
<dbReference type="GO" id="GO:0005886">
    <property type="term" value="C:plasma membrane"/>
    <property type="evidence" value="ECO:0007669"/>
    <property type="project" value="UniProtKB-SubCell"/>
</dbReference>
<gene>
    <name evidence="4" type="ORF">MINT15_35920</name>
</gene>
<dbReference type="RefSeq" id="WP_015786456.1">
    <property type="nucleotide sequence ID" value="NZ_CALJZO010000019.1"/>
</dbReference>